<keyword evidence="3" id="KW-1185">Reference proteome</keyword>
<dbReference type="OrthoDB" id="36101at2157"/>
<dbReference type="STRING" id="387631.Asulf_00393"/>
<dbReference type="AlphaFoldDB" id="N0BJV7"/>
<dbReference type="SUPFAM" id="SSF64182">
    <property type="entry name" value="DHH phosphoesterases"/>
    <property type="match status" value="1"/>
</dbReference>
<gene>
    <name evidence="2" type="ORF">Asulf_00393</name>
</gene>
<dbReference type="PANTHER" id="PTHR30255:SF2">
    <property type="entry name" value="SINGLE-STRANDED-DNA-SPECIFIC EXONUCLEASE RECJ"/>
    <property type="match status" value="1"/>
</dbReference>
<dbReference type="KEGG" id="ast:Asulf_00393"/>
<dbReference type="GeneID" id="15392039"/>
<feature type="domain" description="DDH" evidence="1">
    <location>
        <begin position="28"/>
        <end position="148"/>
    </location>
</feature>
<dbReference type="eggNOG" id="arCOG00427">
    <property type="taxonomic scope" value="Archaea"/>
</dbReference>
<dbReference type="InterPro" id="IPR051673">
    <property type="entry name" value="SSDNA_exonuclease_RecJ"/>
</dbReference>
<dbReference type="GO" id="GO:0004527">
    <property type="term" value="F:exonuclease activity"/>
    <property type="evidence" value="ECO:0007669"/>
    <property type="project" value="UniProtKB-KW"/>
</dbReference>
<dbReference type="EMBL" id="CP005290">
    <property type="protein sequence ID" value="AGK60420.1"/>
    <property type="molecule type" value="Genomic_DNA"/>
</dbReference>
<dbReference type="Proteomes" id="UP000013307">
    <property type="component" value="Chromosome"/>
</dbReference>
<evidence type="ECO:0000313" key="2">
    <source>
        <dbReference type="EMBL" id="AGK60420.1"/>
    </source>
</evidence>
<protein>
    <recommendedName>
        <fullName evidence="1">DDH domain-containing protein</fullName>
    </recommendedName>
</protein>
<evidence type="ECO:0000313" key="3">
    <source>
        <dbReference type="Proteomes" id="UP000013307"/>
    </source>
</evidence>
<proteinExistence type="predicted"/>
<dbReference type="Gene3D" id="3.90.1640.30">
    <property type="match status" value="1"/>
</dbReference>
<dbReference type="PANTHER" id="PTHR30255">
    <property type="entry name" value="SINGLE-STRANDED-DNA-SPECIFIC EXONUCLEASE RECJ"/>
    <property type="match status" value="1"/>
</dbReference>
<evidence type="ECO:0000259" key="1">
    <source>
        <dbReference type="Pfam" id="PF01368"/>
    </source>
</evidence>
<name>N0BJV7_9EURY</name>
<reference evidence="2 3" key="1">
    <citation type="journal article" date="2013" name="Genome Announc.">
        <title>Complete Genome Sequence of the Thermophilic and Facultatively Chemolithoautotrophic Sulfate Reducer Archaeoglobus sulfaticallidus Strain PM70-1T.</title>
        <authorList>
            <person name="Stokke R."/>
            <person name="Hocking W.P."/>
            <person name="Steinsbu B.O."/>
            <person name="Steen I.H."/>
        </authorList>
    </citation>
    <scope>NUCLEOTIDE SEQUENCE [LARGE SCALE GENOMIC DNA]</scope>
    <source>
        <strain evidence="2">PM70-1</strain>
    </source>
</reference>
<dbReference type="InterPro" id="IPR001667">
    <property type="entry name" value="DDH_dom"/>
</dbReference>
<accession>N0BJV7</accession>
<organism evidence="2 3">
    <name type="scientific">Archaeoglobus sulfaticallidus PM70-1</name>
    <dbReference type="NCBI Taxonomy" id="387631"/>
    <lineage>
        <taxon>Archaea</taxon>
        <taxon>Methanobacteriati</taxon>
        <taxon>Methanobacteriota</taxon>
        <taxon>Archaeoglobi</taxon>
        <taxon>Archaeoglobales</taxon>
        <taxon>Archaeoglobaceae</taxon>
        <taxon>Archaeoglobus</taxon>
    </lineage>
</organism>
<dbReference type="RefSeq" id="WP_015590019.1">
    <property type="nucleotide sequence ID" value="NC_021169.1"/>
</dbReference>
<dbReference type="HOGENOM" id="CLU_675445_0_0_2"/>
<sequence>MEEYLNKEFFEWVDCVAGILKDAEKQATIVYHNDADGICSSAILSRVCEYFGLKTELICIEKVNPDIIEIIHADRDGIIIYTDLAGLAAEAIDRINAGRGKVIIIDHHPAKEIESDSVFVLNPELSGISGDIFVSASTLNYIFFRAIAGDEAEKCAYLAVVGSVGDYHDRYGGVLGFDRFALNEAMRMKQVKIMIDGMKERYYIDFFGEYADVVAERLTTLGAVGYEEKGYQLGLKACFEGFNGATMEIVKRLERIREEKFEKMVEFLKTNLKQEKHVQWFHIGDSFSPMGVKVVGEFCELIKDMTFVDDSKYLIGFQSMPKVVPDLGEIDWNVVKMSGRVPTPLERKIFKGEAPGLDYLVPKASEIVGAFADATHKIAAATIVDGGKEEEFIEAFERLVENEVSGG</sequence>
<dbReference type="InterPro" id="IPR038763">
    <property type="entry name" value="DHH_sf"/>
</dbReference>
<dbReference type="Pfam" id="PF01368">
    <property type="entry name" value="DHH"/>
    <property type="match status" value="1"/>
</dbReference>